<evidence type="ECO:0000259" key="3">
    <source>
        <dbReference type="Pfam" id="PF01171"/>
    </source>
</evidence>
<accession>A0A3D8P3B8</accession>
<reference evidence="4 5" key="1">
    <citation type="submission" date="2018-08" db="EMBL/GenBank/DDBJ databases">
        <title>Form III RuBisCO-mediated autotrophy in Thermodesulfobium bacteria.</title>
        <authorList>
            <person name="Toshchakov S.V."/>
            <person name="Kublanov I.V."/>
            <person name="Frolov E."/>
            <person name="Bonch-Osmolovskaya E.A."/>
            <person name="Tourova T.P."/>
            <person name="Chernych N.A."/>
            <person name="Lebedinsky A.V."/>
        </authorList>
    </citation>
    <scope>NUCLEOTIDE SEQUENCE [LARGE SCALE GENOMIC DNA]</scope>
    <source>
        <strain evidence="4 5">SR</strain>
    </source>
</reference>
<dbReference type="PANTHER" id="PTHR43686:SF1">
    <property type="entry name" value="AMINOTRAN_5 DOMAIN-CONTAINING PROTEIN"/>
    <property type="match status" value="1"/>
</dbReference>
<sequence>MKEPRFLRYVKRAIEDYEMIVPGDKIAVGVSGGKDSVALLRILAHLRDYSHLSFSMVAVMVDPGWREVDVGPLADFCSSFDIPFYLVRHPIARIIAAKGENNPCSLCAKLRSGLLYGKAVSLGCRRVALGHHLDDVIETFFLNLVHAGYLRTFRPAVFLERMGIHLIRPFSYVPESALAHFVAREGLPVLPPLCPYAGKTQRAAMKEIVEFIAQRYPYFRERFRTALQNVSLADLWKQRRPKDDHGELGL</sequence>
<dbReference type="PANTHER" id="PTHR43686">
    <property type="entry name" value="SULFURTRANSFERASE-RELATED"/>
    <property type="match status" value="1"/>
</dbReference>
<dbReference type="EMBL" id="QSLN01000006">
    <property type="protein sequence ID" value="RDV83211.1"/>
    <property type="molecule type" value="Genomic_DNA"/>
</dbReference>
<proteinExistence type="predicted"/>
<feature type="binding site" evidence="2">
    <location>
        <position position="135"/>
    </location>
    <ligand>
        <name>ATP</name>
        <dbReference type="ChEBI" id="CHEBI:30616"/>
    </ligand>
</feature>
<gene>
    <name evidence="4" type="ORF">DXX99_05700</name>
</gene>
<evidence type="ECO:0000256" key="1">
    <source>
        <dbReference type="ARBA" id="ARBA00022679"/>
    </source>
</evidence>
<feature type="binding site" evidence="2">
    <location>
        <begin position="29"/>
        <end position="31"/>
    </location>
    <ligand>
        <name>ATP</name>
        <dbReference type="ChEBI" id="CHEBI:30616"/>
    </ligand>
</feature>
<dbReference type="AlphaFoldDB" id="A0A3D8P3B8"/>
<dbReference type="InterPro" id="IPR011063">
    <property type="entry name" value="TilS/TtcA_N"/>
</dbReference>
<dbReference type="GO" id="GO:0008033">
    <property type="term" value="P:tRNA processing"/>
    <property type="evidence" value="ECO:0007669"/>
    <property type="project" value="InterPro"/>
</dbReference>
<feature type="binding site" evidence="2">
    <location>
        <position position="35"/>
    </location>
    <ligand>
        <name>ATP</name>
        <dbReference type="ChEBI" id="CHEBI:30616"/>
    </ligand>
</feature>
<keyword evidence="5" id="KW-1185">Reference proteome</keyword>
<keyword evidence="2" id="KW-0547">Nucleotide-binding</keyword>
<feature type="binding site" evidence="2">
    <location>
        <position position="130"/>
    </location>
    <ligand>
        <name>ATP</name>
        <dbReference type="ChEBI" id="CHEBI:30616"/>
    </ligand>
</feature>
<dbReference type="RefSeq" id="WP_115792540.1">
    <property type="nucleotide sequence ID" value="NZ_QSLN01000006.1"/>
</dbReference>
<dbReference type="GO" id="GO:0005524">
    <property type="term" value="F:ATP binding"/>
    <property type="evidence" value="ECO:0007669"/>
    <property type="project" value="UniProtKB-KW"/>
</dbReference>
<evidence type="ECO:0000313" key="4">
    <source>
        <dbReference type="EMBL" id="RDV83211.1"/>
    </source>
</evidence>
<dbReference type="CDD" id="cd24138">
    <property type="entry name" value="TtcA-like"/>
    <property type="match status" value="1"/>
</dbReference>
<dbReference type="GO" id="GO:0016740">
    <property type="term" value="F:transferase activity"/>
    <property type="evidence" value="ECO:0007669"/>
    <property type="project" value="UniProtKB-KW"/>
</dbReference>
<evidence type="ECO:0000313" key="5">
    <source>
        <dbReference type="Proteomes" id="UP000256329"/>
    </source>
</evidence>
<organism evidence="4 5">
    <name type="scientific">Ammonifex thiophilus</name>
    <dbReference type="NCBI Taxonomy" id="444093"/>
    <lineage>
        <taxon>Bacteria</taxon>
        <taxon>Bacillati</taxon>
        <taxon>Bacillota</taxon>
        <taxon>Clostridia</taxon>
        <taxon>Thermoanaerobacterales</taxon>
        <taxon>Thermoanaerobacteraceae</taxon>
        <taxon>Ammonifex</taxon>
    </lineage>
</organism>
<feature type="domain" description="tRNA(Ile)-lysidine/2-thiocytidine synthase N-terminal" evidence="3">
    <location>
        <begin position="25"/>
        <end position="187"/>
    </location>
</feature>
<dbReference type="Pfam" id="PF01171">
    <property type="entry name" value="ATP_bind_3"/>
    <property type="match status" value="1"/>
</dbReference>
<dbReference type="OrthoDB" id="9801054at2"/>
<keyword evidence="2" id="KW-0067">ATP-binding</keyword>
<dbReference type="Proteomes" id="UP000256329">
    <property type="component" value="Unassembled WGS sequence"/>
</dbReference>
<keyword evidence="1" id="KW-0808">Transferase</keyword>
<dbReference type="Gene3D" id="3.40.50.620">
    <property type="entry name" value="HUPs"/>
    <property type="match status" value="1"/>
</dbReference>
<comment type="caution">
    <text evidence="4">The sequence shown here is derived from an EMBL/GenBank/DDBJ whole genome shotgun (WGS) entry which is preliminary data.</text>
</comment>
<dbReference type="InterPro" id="IPR035107">
    <property type="entry name" value="tRNA_thiolation_TtcA_Ctu1"/>
</dbReference>
<evidence type="ECO:0000256" key="2">
    <source>
        <dbReference type="PIRSR" id="PIRSR004976-51"/>
    </source>
</evidence>
<protein>
    <submittedName>
        <fullName evidence="4">tRNA 2-thiocytidine(32) synthetase TtcA</fullName>
    </submittedName>
</protein>
<name>A0A3D8P3B8_9THEO</name>
<dbReference type="PIRSF" id="PIRSF004976">
    <property type="entry name" value="ATPase_YdaO"/>
    <property type="match status" value="1"/>
</dbReference>
<feature type="binding site" evidence="2">
    <location>
        <position position="61"/>
    </location>
    <ligand>
        <name>ATP</name>
        <dbReference type="ChEBI" id="CHEBI:30616"/>
    </ligand>
</feature>
<dbReference type="InterPro" id="IPR014729">
    <property type="entry name" value="Rossmann-like_a/b/a_fold"/>
</dbReference>
<dbReference type="SUPFAM" id="SSF52402">
    <property type="entry name" value="Adenine nucleotide alpha hydrolases-like"/>
    <property type="match status" value="1"/>
</dbReference>